<keyword evidence="3" id="KW-1185">Reference proteome</keyword>
<dbReference type="Pfam" id="PF12146">
    <property type="entry name" value="Hydrolase_4"/>
    <property type="match status" value="1"/>
</dbReference>
<dbReference type="InterPro" id="IPR051044">
    <property type="entry name" value="MAG_DAG_Lipase"/>
</dbReference>
<dbReference type="eggNOG" id="COG2267">
    <property type="taxonomic scope" value="Bacteria"/>
</dbReference>
<dbReference type="OrthoDB" id="9806902at2"/>
<evidence type="ECO:0000259" key="1">
    <source>
        <dbReference type="Pfam" id="PF12146"/>
    </source>
</evidence>
<dbReference type="STRING" id="633147.Olsu_0519"/>
<reference evidence="2 3" key="1">
    <citation type="journal article" date="2010" name="Stand. Genomic Sci.">
        <title>Complete genome sequence of Olsenella uli type strain (VPI D76D-27C).</title>
        <authorList>
            <person name="Goker M."/>
            <person name="Held B."/>
            <person name="Lucas S."/>
            <person name="Nolan M."/>
            <person name="Yasawong M."/>
            <person name="Glavina Del Rio T."/>
            <person name="Tice H."/>
            <person name="Cheng J.F."/>
            <person name="Bruce D."/>
            <person name="Detter J.C."/>
            <person name="Tapia R."/>
            <person name="Han C."/>
            <person name="Goodwin L."/>
            <person name="Pitluck S."/>
            <person name="Liolios K."/>
            <person name="Ivanova N."/>
            <person name="Mavromatis K."/>
            <person name="Mikhailova N."/>
            <person name="Pati A."/>
            <person name="Chen A."/>
            <person name="Palaniappan K."/>
            <person name="Land M."/>
            <person name="Hauser L."/>
            <person name="Chang Y.J."/>
            <person name="Jeffries C.D."/>
            <person name="Rohde M."/>
            <person name="Sikorski J."/>
            <person name="Pukall R."/>
            <person name="Woyke T."/>
            <person name="Bristow J."/>
            <person name="Eisen J.A."/>
            <person name="Markowitz V."/>
            <person name="Hugenholtz P."/>
            <person name="Kyrpides N.C."/>
            <person name="Klenk H.P."/>
            <person name="Lapidus A."/>
        </authorList>
    </citation>
    <scope>NUCLEOTIDE SEQUENCE [LARGE SCALE GENOMIC DNA]</scope>
    <source>
        <strain evidence="3">ATCC 49627 / DSM 7084 / CIP 109912 / JCM 12494 / NCIMB 702895 / VPI D76D-27C</strain>
    </source>
</reference>
<dbReference type="GO" id="GO:0016787">
    <property type="term" value="F:hydrolase activity"/>
    <property type="evidence" value="ECO:0007669"/>
    <property type="project" value="UniProtKB-KW"/>
</dbReference>
<dbReference type="InterPro" id="IPR029058">
    <property type="entry name" value="AB_hydrolase_fold"/>
</dbReference>
<dbReference type="Proteomes" id="UP000000333">
    <property type="component" value="Chromosome"/>
</dbReference>
<gene>
    <name evidence="2" type="ordered locus">Olsu_0519</name>
</gene>
<dbReference type="AlphaFoldDB" id="E1QZ20"/>
<evidence type="ECO:0000313" key="2">
    <source>
        <dbReference type="EMBL" id="ADK67634.1"/>
    </source>
</evidence>
<name>E1QZ20_OLSUV</name>
<proteinExistence type="predicted"/>
<organism evidence="2 3">
    <name type="scientific">Olsenella uli (strain ATCC 49627 / DSM 7084 / CCUG 31166 / CIP 109912 / JCM 12494 / LMG 11480 / NCIMB 702895 / VPI D76D-27C)</name>
    <name type="common">Lactobacillus uli</name>
    <dbReference type="NCBI Taxonomy" id="633147"/>
    <lineage>
        <taxon>Bacteria</taxon>
        <taxon>Bacillati</taxon>
        <taxon>Actinomycetota</taxon>
        <taxon>Coriobacteriia</taxon>
        <taxon>Coriobacteriales</taxon>
        <taxon>Atopobiaceae</taxon>
        <taxon>Olsenella</taxon>
    </lineage>
</organism>
<dbReference type="SUPFAM" id="SSF53474">
    <property type="entry name" value="alpha/beta-Hydrolases"/>
    <property type="match status" value="1"/>
</dbReference>
<evidence type="ECO:0000313" key="3">
    <source>
        <dbReference type="Proteomes" id="UP000000333"/>
    </source>
</evidence>
<sequence>MGRWPIEFDSEDGRTRIRGFVWWDENPFRARRPLRPRGMVQLVHGMAEHIERYDEFARSLVGAGYLVCGHDQLGHGRSCAPERHGCLPTHGGKDILVGDVERLRQLVVGLCAPATPLFVFGHSMGSFVVRVYLSLYGDRVGGGIICGTGTVPAATSRVGGALARLVARVCGADHRSSLLHSLAEGAYGRAIEGARTDYDWLSHNRENVQRYLADDACGFAFGAGGYATLADLTAEACSLECAQRVPHALPLLYVSGSEDVVGACGKGVQAAAGLARQAGSTDVVCTIYAGMRHEILNEDDRGIVYGDIRNWLDAHTNPEGV</sequence>
<dbReference type="KEGG" id="ols:Olsu_0519"/>
<keyword evidence="2" id="KW-0378">Hydrolase</keyword>
<dbReference type="HOGENOM" id="CLU_026209_1_0_11"/>
<dbReference type="Gene3D" id="3.40.50.1820">
    <property type="entry name" value="alpha/beta hydrolase"/>
    <property type="match status" value="1"/>
</dbReference>
<dbReference type="ESTHER" id="olsuv-e1qz20">
    <property type="family name" value="Monoglyceridelipase_lysophospholip"/>
</dbReference>
<dbReference type="EMBL" id="CP002106">
    <property type="protein sequence ID" value="ADK67634.1"/>
    <property type="molecule type" value="Genomic_DNA"/>
</dbReference>
<protein>
    <submittedName>
        <fullName evidence="2">Alpha/beta hydrolase fold protein</fullName>
    </submittedName>
</protein>
<feature type="domain" description="Serine aminopeptidase S33" evidence="1">
    <location>
        <begin position="35"/>
        <end position="300"/>
    </location>
</feature>
<dbReference type="PANTHER" id="PTHR11614">
    <property type="entry name" value="PHOSPHOLIPASE-RELATED"/>
    <property type="match status" value="1"/>
</dbReference>
<dbReference type="InterPro" id="IPR022742">
    <property type="entry name" value="Hydrolase_4"/>
</dbReference>
<accession>E1QZ20</accession>